<dbReference type="EMBL" id="CP033236">
    <property type="protein sequence ID" value="AZF70264.1"/>
    <property type="molecule type" value="Genomic_DNA"/>
</dbReference>
<dbReference type="GeneID" id="1454635"/>
<proteinExistence type="predicted"/>
<dbReference type="KEGG" id="ssof:SULC_0812"/>
<evidence type="ECO:0000313" key="28">
    <source>
        <dbReference type="Proteomes" id="UP000267993"/>
    </source>
</evidence>
<evidence type="ECO:0000313" key="9">
    <source>
        <dbReference type="EMBL" id="AZF70264.1"/>
    </source>
</evidence>
<evidence type="ECO:0000313" key="19">
    <source>
        <dbReference type="EMBL" id="QPG49150.1"/>
    </source>
</evidence>
<evidence type="ECO:0000313" key="7">
    <source>
        <dbReference type="EMBL" id="AKA78568.1"/>
    </source>
</evidence>
<dbReference type="EMBL" id="CP011056">
    <property type="protein sequence ID" value="AKA75876.1"/>
    <property type="molecule type" value="Genomic_DNA"/>
</dbReference>
<reference evidence="17 35" key="6">
    <citation type="journal article" date="2020" name="Nat. Commun.">
        <title>The structures of two archaeal type IV pili illuminate evolutionary relationships.</title>
        <authorList>
            <person name="Wang F."/>
            <person name="Baquero D.P."/>
            <person name="Su Z."/>
            <person name="Beltran L.C."/>
            <person name="Prangishvili D."/>
            <person name="Krupovic M."/>
            <person name="Egelman E.H."/>
        </authorList>
    </citation>
    <scope>NUCLEOTIDE SEQUENCE [LARGE SCALE GENOMIC DNA]</scope>
    <source>
        <strain evidence="17 35">POZ149</strain>
    </source>
</reference>
<reference evidence="28 29" key="4">
    <citation type="journal article" date="2018" name="Proc. Natl. Acad. Sci. U.S.A.">
        <title>Nonmutational mechanism of inheritance in the Archaeon Sulfolobus solfataricus.</title>
        <authorList>
            <person name="Payne S."/>
            <person name="McCarthy S."/>
            <person name="Johnson T."/>
            <person name="North E."/>
            <person name="Blum P."/>
        </authorList>
    </citation>
    <scope>NUCLEOTIDE SEQUENCE [LARGE SCALE GENOMIC DNA]</scope>
    <source>
        <strain evidence="9 28">SARC-H</strain>
        <strain evidence="10 32">SARC-I</strain>
        <strain evidence="12 33">SARC-N</strain>
        <strain evidence="13 34">SARC-O</strain>
        <strain evidence="14 29">SUL120</strain>
        <strain evidence="8 30">SULG</strain>
        <strain evidence="11 31">SULM</strain>
    </source>
</reference>
<dbReference type="EMBL" id="CP033238">
    <property type="protein sequence ID" value="AZF75508.1"/>
    <property type="molecule type" value="Genomic_DNA"/>
</dbReference>
<evidence type="ECO:0000313" key="30">
    <source>
        <dbReference type="Proteomes" id="UP000273194"/>
    </source>
</evidence>
<reference evidence="24 25" key="1">
    <citation type="journal article" date="2015" name="Genome Announc.">
        <title>Complete Genome Sequence of Sulfolobus solfataricus Strain 98/2 and Evolved Derivatives.</title>
        <authorList>
            <person name="McCarthy S."/>
            <person name="Gradnigo J."/>
            <person name="Johnson T."/>
            <person name="Payne S."/>
            <person name="Lipzen A."/>
            <person name="Martin J."/>
            <person name="Schackwitz W."/>
            <person name="Moriyama E."/>
            <person name="Blum P."/>
        </authorList>
    </citation>
    <scope>NUCLEOTIDE SEQUENCE [LARGE SCALE GENOMIC DNA]</scope>
    <source>
        <strain evidence="24">98/2 SULC</strain>
        <strain evidence="2">SARC-B</strain>
        <strain evidence="4">SARC-C</strain>
        <strain evidence="6 26">SULA</strain>
        <strain evidence="25">SULB</strain>
    </source>
</reference>
<dbReference type="GeneID" id="44130689"/>
<dbReference type="KEGG" id="ssoa:SULA_0770"/>
<dbReference type="EMBL" id="CP033241">
    <property type="protein sequence ID" value="AZF82777.1"/>
    <property type="molecule type" value="Genomic_DNA"/>
</dbReference>
<evidence type="ECO:0000313" key="5">
    <source>
        <dbReference type="EMBL" id="AKA75876.1"/>
    </source>
</evidence>
<evidence type="ECO:0000313" key="17">
    <source>
        <dbReference type="EMBL" id="QPG48777.1"/>
    </source>
</evidence>
<dbReference type="GO" id="GO:0006313">
    <property type="term" value="P:DNA transposition"/>
    <property type="evidence" value="ECO:0007669"/>
    <property type="project" value="InterPro"/>
</dbReference>
<dbReference type="Proteomes" id="UP000278715">
    <property type="component" value="Chromosome"/>
</dbReference>
<dbReference type="Proteomes" id="UP000267993">
    <property type="component" value="Chromosome"/>
</dbReference>
<dbReference type="EMBL" id="CP033235">
    <property type="protein sequence ID" value="AZF67644.1"/>
    <property type="molecule type" value="Genomic_DNA"/>
</dbReference>
<evidence type="ECO:0000313" key="15">
    <source>
        <dbReference type="EMBL" id="AZF83953.1"/>
    </source>
</evidence>
<evidence type="ECO:0000313" key="33">
    <source>
        <dbReference type="Proteomes" id="UP000278715"/>
    </source>
</evidence>
<dbReference type="EMBL" id="CP050869">
    <property type="protein sequence ID" value="QPG48777.1"/>
    <property type="molecule type" value="Genomic_DNA"/>
</dbReference>
<evidence type="ECO:0000259" key="1">
    <source>
        <dbReference type="Pfam" id="PF01609"/>
    </source>
</evidence>
<dbReference type="EMBL" id="CP011056">
    <property type="protein sequence ID" value="AKA75841.1"/>
    <property type="molecule type" value="Genomic_DNA"/>
</dbReference>
<evidence type="ECO:0000313" key="26">
    <source>
        <dbReference type="Proteomes" id="UP000033106"/>
    </source>
</evidence>
<evidence type="ECO:0000313" key="18">
    <source>
        <dbReference type="EMBL" id="QPG49135.1"/>
    </source>
</evidence>
<evidence type="ECO:0000313" key="14">
    <source>
        <dbReference type="EMBL" id="AZF82777.1"/>
    </source>
</evidence>
<reference evidence="4" key="5">
    <citation type="submission" date="2018-10" db="EMBL/GenBank/DDBJ databases">
        <authorList>
            <person name="McCarthy S."/>
            <person name="Gradnigo J."/>
            <person name="Johnson T."/>
            <person name="Payne S."/>
            <person name="Lipzen A."/>
            <person name="Schackwitz W."/>
            <person name="Martin J."/>
            <person name="Moriyama E."/>
            <person name="Blum P."/>
        </authorList>
    </citation>
    <scope>NUCLEOTIDE SEQUENCE</scope>
    <source>
        <strain evidence="2">SARC-B</strain>
        <strain evidence="4">SARC-C</strain>
        <strain evidence="6">SULA</strain>
    </source>
</reference>
<evidence type="ECO:0000313" key="27">
    <source>
        <dbReference type="Proteomes" id="UP000076770"/>
    </source>
</evidence>
<evidence type="ECO:0000313" key="22">
    <source>
        <dbReference type="EMBL" id="SAI85331.1"/>
    </source>
</evidence>
<evidence type="ECO:0000313" key="8">
    <source>
        <dbReference type="EMBL" id="AZF67644.1"/>
    </source>
</evidence>
<evidence type="ECO:0000313" key="11">
    <source>
        <dbReference type="EMBL" id="AZF75508.1"/>
    </source>
</evidence>
<evidence type="ECO:0000313" key="13">
    <source>
        <dbReference type="EMBL" id="AZF80721.1"/>
    </source>
</evidence>
<dbReference type="EMBL" id="CP033239">
    <property type="protein sequence ID" value="AZF78116.1"/>
    <property type="molecule type" value="Genomic_DNA"/>
</dbReference>
<dbReference type="EMBL" id="CP050869">
    <property type="protein sequence ID" value="QPG49135.1"/>
    <property type="molecule type" value="Genomic_DNA"/>
</dbReference>
<sequence length="321" mass="37398">MQTMILPKTELKSLAITLATNNINVISQDLDPEIVKAAPSLLTGNRGKYYLKVVRRGEKVISKGQRTFKFYPIYREVKGEINVVAVDETGLTVGEKEQEKAEGFLLYNWKRKGVKMRSLDLVYPLRLPLLVEVADLRSDSPSQFLLRSVREVSQYMEIDYVVADAGFLNLGVIKEMPVKTIVRGKSNLKGFKELSNVPLVEKRYEVKDKVYVAYRVLEFEGLYYYDVVYVKGKPRHFMFVTNFEGDPYELAELYRLRWQVEEGFKVRKARIRYVRKLSNKIFLFLYYTVLDSAWNLVNHLLFNFKSTCKKVLSFDSFVKLL</sequence>
<feature type="domain" description="Transposase IS4-like" evidence="1">
    <location>
        <begin position="80"/>
        <end position="278"/>
    </location>
</feature>
<dbReference type="Proteomes" id="UP000033106">
    <property type="component" value="Chromosome"/>
</dbReference>
<dbReference type="KEGG" id="ssol:SULB_0814"/>
<dbReference type="EMBL" id="CP011057">
    <property type="protein sequence ID" value="AKA78568.1"/>
    <property type="molecule type" value="Genomic_DNA"/>
</dbReference>
<dbReference type="Proteomes" id="UP000594632">
    <property type="component" value="Chromosome"/>
</dbReference>
<dbReference type="EMBL" id="LT549890">
    <property type="protein sequence ID" value="SAI85331.1"/>
    <property type="molecule type" value="Genomic_DNA"/>
</dbReference>
<protein>
    <submittedName>
        <fullName evidence="4 17">Transposase</fullName>
    </submittedName>
    <submittedName>
        <fullName evidence="22">ORF2 in transposon ISC1439</fullName>
    </submittedName>
    <submittedName>
        <fullName evidence="23">ORF2 intransposon ISC1439</fullName>
    </submittedName>
</protein>
<evidence type="ECO:0000313" key="32">
    <source>
        <dbReference type="Proteomes" id="UP000275843"/>
    </source>
</evidence>
<reference evidence="27" key="2">
    <citation type="submission" date="2016-04" db="EMBL/GenBank/DDBJ databases">
        <authorList>
            <person name="Shah S.A."/>
            <person name="Garrett R.A."/>
        </authorList>
    </citation>
    <scope>NUCLEOTIDE SEQUENCE [LARGE SCALE GENOMIC DNA]</scope>
    <source>
        <strain evidence="27">ATCC 35091 / DSM 1616 / JCM 8930 / NBRC 15331 / P1</strain>
    </source>
</reference>
<evidence type="ECO:0000313" key="4">
    <source>
        <dbReference type="EMBL" id="AKA75841.1"/>
    </source>
</evidence>
<evidence type="ECO:0000313" key="20">
    <source>
        <dbReference type="EMBL" id="QPG49233.1"/>
    </source>
</evidence>
<dbReference type="OrthoDB" id="225944at2157"/>
<dbReference type="SUPFAM" id="SSF53098">
    <property type="entry name" value="Ribonuclease H-like"/>
    <property type="match status" value="1"/>
</dbReference>
<name>A0A0E3GUM7_SACSO</name>
<dbReference type="Proteomes" id="UP000282269">
    <property type="component" value="Chromosome"/>
</dbReference>
<evidence type="ECO:0000313" key="10">
    <source>
        <dbReference type="EMBL" id="AZF72884.1"/>
    </source>
</evidence>
<evidence type="ECO:0000313" key="12">
    <source>
        <dbReference type="EMBL" id="AZF78116.1"/>
    </source>
</evidence>
<evidence type="ECO:0000313" key="6">
    <source>
        <dbReference type="EMBL" id="AKA78533.1"/>
    </source>
</evidence>
<dbReference type="Proteomes" id="UP000269431">
    <property type="component" value="Chromosome"/>
</dbReference>
<evidence type="ECO:0000313" key="25">
    <source>
        <dbReference type="Proteomes" id="UP000033085"/>
    </source>
</evidence>
<dbReference type="EMBL" id="LT549890">
    <property type="protein sequence ID" value="SAI86181.1"/>
    <property type="molecule type" value="Genomic_DNA"/>
</dbReference>
<dbReference type="InterPro" id="IPR002559">
    <property type="entry name" value="Transposase_11"/>
</dbReference>
<evidence type="ECO:0000313" key="21">
    <source>
        <dbReference type="EMBL" id="QPG49404.1"/>
    </source>
</evidence>
<dbReference type="EMBL" id="CP033241">
    <property type="protein sequence ID" value="AZF84930.1"/>
    <property type="molecule type" value="Genomic_DNA"/>
</dbReference>
<dbReference type="EMBL" id="CP050869">
    <property type="protein sequence ID" value="QPG49404.1"/>
    <property type="molecule type" value="Genomic_DNA"/>
</dbReference>
<dbReference type="KEGG" id="ssof:SULC_0770"/>
<evidence type="ECO:0000313" key="23">
    <source>
        <dbReference type="EMBL" id="SAI86181.1"/>
    </source>
</evidence>
<dbReference type="Pfam" id="PF01609">
    <property type="entry name" value="DDE_Tnp_1"/>
    <property type="match status" value="1"/>
</dbReference>
<dbReference type="EMBL" id="CP033237">
    <property type="protein sequence ID" value="AZF72884.1"/>
    <property type="molecule type" value="Genomic_DNA"/>
</dbReference>
<evidence type="ECO:0000313" key="24">
    <source>
        <dbReference type="Proteomes" id="UP000033057"/>
    </source>
</evidence>
<accession>A0A0E3GUM7</accession>
<evidence type="ECO:0000313" key="35">
    <source>
        <dbReference type="Proteomes" id="UP000594632"/>
    </source>
</evidence>
<evidence type="ECO:0000313" key="3">
    <source>
        <dbReference type="EMBL" id="AKA73178.1"/>
    </source>
</evidence>
<dbReference type="EMBL" id="CP050869">
    <property type="protein sequence ID" value="QPG49233.1"/>
    <property type="molecule type" value="Genomic_DNA"/>
</dbReference>
<organism evidence="4 24">
    <name type="scientific">Saccharolobus solfataricus</name>
    <name type="common">Sulfolobus solfataricus</name>
    <dbReference type="NCBI Taxonomy" id="2287"/>
    <lineage>
        <taxon>Archaea</taxon>
        <taxon>Thermoproteota</taxon>
        <taxon>Thermoprotei</taxon>
        <taxon>Sulfolobales</taxon>
        <taxon>Sulfolobaceae</taxon>
        <taxon>Saccharolobus</taxon>
    </lineage>
</organism>
<dbReference type="EMBL" id="CP050869">
    <property type="protein sequence ID" value="QPG49150.1"/>
    <property type="molecule type" value="Genomic_DNA"/>
</dbReference>
<dbReference type="KEGG" id="ssoa:SULA_0812"/>
<evidence type="ECO:0000313" key="29">
    <source>
        <dbReference type="Proteomes" id="UP000269431"/>
    </source>
</evidence>
<reference evidence="22" key="3">
    <citation type="submission" date="2016-04" db="EMBL/GenBank/DDBJ databases">
        <authorList>
            <person name="Evans L.H."/>
            <person name="Alamgir A."/>
            <person name="Owens N."/>
            <person name="Weber N.D."/>
            <person name="Virtaneva K."/>
            <person name="Barbian K."/>
            <person name="Babar A."/>
            <person name="Rosenke K."/>
        </authorList>
    </citation>
    <scope>NUCLEOTIDE SEQUENCE</scope>
    <source>
        <strain evidence="22">P1</strain>
    </source>
</reference>
<dbReference type="EMBL" id="CP033241">
    <property type="protein sequence ID" value="AZF83953.1"/>
    <property type="molecule type" value="Genomic_DNA"/>
</dbReference>
<dbReference type="EMBL" id="CP033240">
    <property type="protein sequence ID" value="AZF80721.1"/>
    <property type="molecule type" value="Genomic_DNA"/>
</dbReference>
<dbReference type="PATRIC" id="fig|2287.6.peg.809"/>
<gene>
    <name evidence="17" type="ORF">HFC64_01230</name>
    <name evidence="18" type="ORF">HFC64_03895</name>
    <name evidence="19" type="ORF">HFC64_04015</name>
    <name evidence="20" type="ORF">HFC64_04665</name>
    <name evidence="21" type="ORF">HFC64_05855</name>
    <name evidence="22" type="ORF">SSOP1_1777</name>
    <name evidence="23" type="ORF">SSOP1_2627</name>
    <name evidence="6" type="ORF">SULA_0770</name>
    <name evidence="7" type="ORF">SULA_0812</name>
    <name evidence="2" type="ORF">SULB_0772</name>
    <name evidence="3" type="ORF">SULB_0814</name>
    <name evidence="4" type="ORF">SULC_0770</name>
    <name evidence="5" type="ORF">SULC_0812</name>
    <name evidence="8" type="ORF">SULG_03935</name>
    <name evidence="9" type="ORF">SULH_03935</name>
    <name evidence="10" type="ORF">SULI_03935</name>
    <name evidence="11" type="ORF">SULM_03935</name>
    <name evidence="12" type="ORF">SULN_03935</name>
    <name evidence="13" type="ORF">SULO_03945</name>
    <name evidence="14" type="ORF">SULZ_00700</name>
    <name evidence="15" type="ORF">SULZ_07670</name>
    <name evidence="16" type="ORF">SULZ_13890</name>
</gene>
<dbReference type="Proteomes" id="UP000273443">
    <property type="component" value="Chromosome"/>
</dbReference>
<dbReference type="EMBL" id="CP011055">
    <property type="protein sequence ID" value="AKA73143.1"/>
    <property type="molecule type" value="Genomic_DNA"/>
</dbReference>
<dbReference type="EMBL" id="CP011055">
    <property type="protein sequence ID" value="AKA73178.1"/>
    <property type="molecule type" value="Genomic_DNA"/>
</dbReference>
<dbReference type="KEGG" id="ssol:SULB_0772"/>
<dbReference type="Proteomes" id="UP000275843">
    <property type="component" value="Chromosome"/>
</dbReference>
<dbReference type="AlphaFoldDB" id="A0A0E3GUM7"/>
<evidence type="ECO:0000313" key="2">
    <source>
        <dbReference type="EMBL" id="AKA73143.1"/>
    </source>
</evidence>
<dbReference type="Proteomes" id="UP000033057">
    <property type="component" value="Chromosome"/>
</dbReference>
<dbReference type="GO" id="GO:0003677">
    <property type="term" value="F:DNA binding"/>
    <property type="evidence" value="ECO:0007669"/>
    <property type="project" value="InterPro"/>
</dbReference>
<dbReference type="Proteomes" id="UP000273194">
    <property type="component" value="Chromosome"/>
</dbReference>
<dbReference type="GO" id="GO:0004803">
    <property type="term" value="F:transposase activity"/>
    <property type="evidence" value="ECO:0007669"/>
    <property type="project" value="InterPro"/>
</dbReference>
<dbReference type="EMBL" id="CP011057">
    <property type="protein sequence ID" value="AKA78533.1"/>
    <property type="molecule type" value="Genomic_DNA"/>
</dbReference>
<dbReference type="InterPro" id="IPR012337">
    <property type="entry name" value="RNaseH-like_sf"/>
</dbReference>
<evidence type="ECO:0000313" key="31">
    <source>
        <dbReference type="Proteomes" id="UP000273443"/>
    </source>
</evidence>
<dbReference type="Proteomes" id="UP000076770">
    <property type="component" value="Chromosome i"/>
</dbReference>
<dbReference type="Proteomes" id="UP000033085">
    <property type="component" value="Chromosome"/>
</dbReference>
<evidence type="ECO:0000313" key="34">
    <source>
        <dbReference type="Proteomes" id="UP000282269"/>
    </source>
</evidence>
<dbReference type="RefSeq" id="WP_010923283.1">
    <property type="nucleotide sequence ID" value="NZ_CP011055.2"/>
</dbReference>
<evidence type="ECO:0000313" key="16">
    <source>
        <dbReference type="EMBL" id="AZF84930.1"/>
    </source>
</evidence>